<evidence type="ECO:0000313" key="2">
    <source>
        <dbReference type="EMBL" id="MDX6850319.1"/>
    </source>
</evidence>
<keyword evidence="1" id="KW-1133">Transmembrane helix</keyword>
<evidence type="ECO:0000313" key="3">
    <source>
        <dbReference type="Proteomes" id="UP001273505"/>
    </source>
</evidence>
<name>A0ABU4RZI6_9GAMM</name>
<dbReference type="RefSeq" id="WP_302724266.1">
    <property type="nucleotide sequence ID" value="NZ_JAULRU010000783.1"/>
</dbReference>
<proteinExistence type="predicted"/>
<feature type="transmembrane region" description="Helical" evidence="1">
    <location>
        <begin position="54"/>
        <end position="76"/>
    </location>
</feature>
<feature type="transmembrane region" description="Helical" evidence="1">
    <location>
        <begin position="21"/>
        <end position="38"/>
    </location>
</feature>
<dbReference type="PROSITE" id="PS51257">
    <property type="entry name" value="PROKAR_LIPOPROTEIN"/>
    <property type="match status" value="1"/>
</dbReference>
<keyword evidence="1" id="KW-0812">Transmembrane</keyword>
<evidence type="ECO:0000256" key="1">
    <source>
        <dbReference type="SAM" id="Phobius"/>
    </source>
</evidence>
<gene>
    <name evidence="2" type="ORF">SCD92_13175</name>
</gene>
<organism evidence="2 3">
    <name type="scientific">Gilvimarinus gilvus</name>
    <dbReference type="NCBI Taxonomy" id="3058038"/>
    <lineage>
        <taxon>Bacteria</taxon>
        <taxon>Pseudomonadati</taxon>
        <taxon>Pseudomonadota</taxon>
        <taxon>Gammaproteobacteria</taxon>
        <taxon>Cellvibrionales</taxon>
        <taxon>Cellvibrionaceae</taxon>
        <taxon>Gilvimarinus</taxon>
    </lineage>
</organism>
<feature type="transmembrane region" description="Helical" evidence="1">
    <location>
        <begin position="88"/>
        <end position="110"/>
    </location>
</feature>
<evidence type="ECO:0008006" key="4">
    <source>
        <dbReference type="Google" id="ProtNLM"/>
    </source>
</evidence>
<dbReference type="EMBL" id="JAXAFO010000022">
    <property type="protein sequence ID" value="MDX6850319.1"/>
    <property type="molecule type" value="Genomic_DNA"/>
</dbReference>
<protein>
    <recommendedName>
        <fullName evidence="4">EamA domain-containing protein</fullName>
    </recommendedName>
</protein>
<reference evidence="2 3" key="1">
    <citation type="submission" date="2023-11" db="EMBL/GenBank/DDBJ databases">
        <title>Gilvimarinus fulvus sp. nov., isolated from the surface of Kelp.</title>
        <authorList>
            <person name="Sun Y.Y."/>
            <person name="Gong Y."/>
            <person name="Du Z.J."/>
        </authorList>
    </citation>
    <scope>NUCLEOTIDE SEQUENCE [LARGE SCALE GENOMIC DNA]</scope>
    <source>
        <strain evidence="2 3">SDUM040013</strain>
    </source>
</reference>
<comment type="caution">
    <text evidence="2">The sequence shown here is derived from an EMBL/GenBank/DDBJ whole genome shotgun (WGS) entry which is preliminary data.</text>
</comment>
<accession>A0ABU4RZI6</accession>
<feature type="transmembrane region" description="Helical" evidence="1">
    <location>
        <begin position="122"/>
        <end position="139"/>
    </location>
</feature>
<keyword evidence="1" id="KW-0472">Membrane</keyword>
<keyword evidence="3" id="KW-1185">Reference proteome</keyword>
<sequence length="142" mass="15569">MFKVKSEASEDSYAGRLQQSTLAFVACTFVWAGSFVLIDKAHLIGWLGSEGVPALLAICLNTLLGLATVVVYIRHLRDMDELQQKIQLQAMGFALGLTLVGAFAYSLFITTGFVTEPEVKDIILLLTGSYIFAVLFGLVKYR</sequence>
<dbReference type="Proteomes" id="UP001273505">
    <property type="component" value="Unassembled WGS sequence"/>
</dbReference>